<comment type="caution">
    <text evidence="3">The sequence shown here is derived from an EMBL/GenBank/DDBJ whole genome shotgun (WGS) entry which is preliminary data.</text>
</comment>
<dbReference type="InterPro" id="IPR001810">
    <property type="entry name" value="F-box_dom"/>
</dbReference>
<dbReference type="InterPro" id="IPR036047">
    <property type="entry name" value="F-box-like_dom_sf"/>
</dbReference>
<evidence type="ECO:0000313" key="3">
    <source>
        <dbReference type="EMBL" id="KAG6381782.1"/>
    </source>
</evidence>
<reference evidence="3" key="1">
    <citation type="submission" date="2021-03" db="EMBL/GenBank/DDBJ databases">
        <title>Evolutionary innovations through gain and loss of genes in the ectomycorrhizal Boletales.</title>
        <authorList>
            <person name="Wu G."/>
            <person name="Miyauchi S."/>
            <person name="Morin E."/>
            <person name="Yang Z.-L."/>
            <person name="Xu J."/>
            <person name="Martin F.M."/>
        </authorList>
    </citation>
    <scope>NUCLEOTIDE SEQUENCE</scope>
    <source>
        <strain evidence="3">BR01</strain>
    </source>
</reference>
<evidence type="ECO:0000256" key="1">
    <source>
        <dbReference type="SAM" id="MobiDB-lite"/>
    </source>
</evidence>
<dbReference type="OrthoDB" id="2322499at2759"/>
<keyword evidence="4" id="KW-1185">Reference proteome</keyword>
<feature type="domain" description="F-box" evidence="2">
    <location>
        <begin position="48"/>
        <end position="97"/>
    </location>
</feature>
<evidence type="ECO:0000259" key="2">
    <source>
        <dbReference type="PROSITE" id="PS50181"/>
    </source>
</evidence>
<name>A0A8I2Z323_9AGAM</name>
<dbReference type="EMBL" id="JAGFBS010000001">
    <property type="protein sequence ID" value="KAG6381782.1"/>
    <property type="molecule type" value="Genomic_DNA"/>
</dbReference>
<dbReference type="Proteomes" id="UP000683000">
    <property type="component" value="Unassembled WGS sequence"/>
</dbReference>
<evidence type="ECO:0000313" key="4">
    <source>
        <dbReference type="Proteomes" id="UP000683000"/>
    </source>
</evidence>
<proteinExistence type="predicted"/>
<organism evidence="3 4">
    <name type="scientific">Boletus reticuloceps</name>
    <dbReference type="NCBI Taxonomy" id="495285"/>
    <lineage>
        <taxon>Eukaryota</taxon>
        <taxon>Fungi</taxon>
        <taxon>Dikarya</taxon>
        <taxon>Basidiomycota</taxon>
        <taxon>Agaricomycotina</taxon>
        <taxon>Agaricomycetes</taxon>
        <taxon>Agaricomycetidae</taxon>
        <taxon>Boletales</taxon>
        <taxon>Boletineae</taxon>
        <taxon>Boletaceae</taxon>
        <taxon>Boletoideae</taxon>
        <taxon>Boletus</taxon>
    </lineage>
</organism>
<dbReference type="SUPFAM" id="SSF81383">
    <property type="entry name" value="F-box domain"/>
    <property type="match status" value="1"/>
</dbReference>
<dbReference type="AlphaFoldDB" id="A0A8I2Z323"/>
<feature type="region of interest" description="Disordered" evidence="1">
    <location>
        <begin position="1"/>
        <end position="48"/>
    </location>
</feature>
<protein>
    <recommendedName>
        <fullName evidence="2">F-box domain-containing protein</fullName>
    </recommendedName>
</protein>
<accession>A0A8I2Z323</accession>
<dbReference type="PROSITE" id="PS50181">
    <property type="entry name" value="FBOX"/>
    <property type="match status" value="1"/>
</dbReference>
<sequence>MVQTRAATKRIESGQELPQDTAVIQLPTKKRRADDGTSPPKKRRRGKPSELCQLNLDVLFLLAAYIHPLDLLNLARTCKSLRELLMDKSSEFVWKTARRQVRGLPDCPADLTEPEYANLVFHARCHGCGKYAKKILWEMRRRYCPECRQTRLCSYSSCSDVIQLNYVIATENLTINGEKGKWVDREQMHSFLQEYDRSSDKVQLIREKREQRCIMYGHALRCKDWEDDVASEHKYDLELRRRERDDGIFERLKQHGYQPEIAHFGYYAIKNCHMSFFKTSKPLTDKEWARMWPEWSETMKIFRSQRIDKMVYQPRRNLLMSEYANYVKSPSPTTPVFDLLPHVTDLFRFPPFRDIIRAPEGTELGPNLFESAFEQLPALVNEWRKQLDAGLAELVMIPADLSSKGTSSDRAVASSSAIRMESSGASTDKLRLACAMFDTGYIVTRHPEMFSSMHHQTDVIRGTEDSECIVSVQDRFRVKFMKEAPYIIHACGMDPNVATVEDMDSRNARMKCLFCNDPYIRDWRNALRHSLHCQTLHPESLRWERINDDHMDAVQTAELCATKDLSLISTRCLLCRPCVGDSMTRYEVVNHLVDCHDMKRDAIEQDVHYASMYMHAPPCSVRMVEEGGQVTFKGPDKTSL</sequence>
<gene>
    <name evidence="3" type="ORF">JVT61DRAFT_388</name>
</gene>